<accession>A0A3P7SE46</accession>
<protein>
    <submittedName>
        <fullName evidence="1">Uncharacterized protein</fullName>
    </submittedName>
</protein>
<feature type="non-terminal residue" evidence="1">
    <location>
        <position position="54"/>
    </location>
</feature>
<sequence length="54" mass="6894">MRYRCWTNSYRNLFMYWHSTNAYHTQRLRQISLQQHQWMRKECRGIRHLFGCVT</sequence>
<evidence type="ECO:0000313" key="2">
    <source>
        <dbReference type="Proteomes" id="UP000268014"/>
    </source>
</evidence>
<gene>
    <name evidence="1" type="ORF">HPLM_LOCUS996</name>
</gene>
<reference evidence="1 2" key="1">
    <citation type="submission" date="2018-11" db="EMBL/GenBank/DDBJ databases">
        <authorList>
            <consortium name="Pathogen Informatics"/>
        </authorList>
    </citation>
    <scope>NUCLEOTIDE SEQUENCE [LARGE SCALE GENOMIC DNA]</scope>
    <source>
        <strain evidence="1 2">MHpl1</strain>
    </source>
</reference>
<dbReference type="EMBL" id="UZAF01001077">
    <property type="protein sequence ID" value="VDO07350.1"/>
    <property type="molecule type" value="Genomic_DNA"/>
</dbReference>
<dbReference type="Proteomes" id="UP000268014">
    <property type="component" value="Unassembled WGS sequence"/>
</dbReference>
<proteinExistence type="predicted"/>
<dbReference type="AlphaFoldDB" id="A0A3P7SE46"/>
<name>A0A3P7SE46_HAEPC</name>
<organism evidence="1 2">
    <name type="scientific">Haemonchus placei</name>
    <name type="common">Barber's pole worm</name>
    <dbReference type="NCBI Taxonomy" id="6290"/>
    <lineage>
        <taxon>Eukaryota</taxon>
        <taxon>Metazoa</taxon>
        <taxon>Ecdysozoa</taxon>
        <taxon>Nematoda</taxon>
        <taxon>Chromadorea</taxon>
        <taxon>Rhabditida</taxon>
        <taxon>Rhabditina</taxon>
        <taxon>Rhabditomorpha</taxon>
        <taxon>Strongyloidea</taxon>
        <taxon>Trichostrongylidae</taxon>
        <taxon>Haemonchus</taxon>
    </lineage>
</organism>
<keyword evidence="2" id="KW-1185">Reference proteome</keyword>
<evidence type="ECO:0000313" key="1">
    <source>
        <dbReference type="EMBL" id="VDO07350.1"/>
    </source>
</evidence>